<feature type="region of interest" description="Disordered" evidence="1">
    <location>
        <begin position="1"/>
        <end position="25"/>
    </location>
</feature>
<evidence type="ECO:0000313" key="4">
    <source>
        <dbReference type="Proteomes" id="UP000602004"/>
    </source>
</evidence>
<dbReference type="Pfam" id="PF00043">
    <property type="entry name" value="GST_C"/>
    <property type="match status" value="1"/>
</dbReference>
<feature type="domain" description="GST C-terminal" evidence="2">
    <location>
        <begin position="1"/>
        <end position="107"/>
    </location>
</feature>
<evidence type="ECO:0000256" key="1">
    <source>
        <dbReference type="SAM" id="MobiDB-lite"/>
    </source>
</evidence>
<dbReference type="Gene3D" id="1.20.1050.10">
    <property type="match status" value="1"/>
</dbReference>
<comment type="caution">
    <text evidence="3">The sequence shown here is derived from an EMBL/GenBank/DDBJ whole genome shotgun (WGS) entry which is preliminary data.</text>
</comment>
<dbReference type="SUPFAM" id="SSF47616">
    <property type="entry name" value="GST C-terminal domain-like"/>
    <property type="match status" value="1"/>
</dbReference>
<accession>A0ABQ1MM93</accession>
<dbReference type="RefSeq" id="WP_162831362.1">
    <property type="nucleotide sequence ID" value="NZ_BMHL01000004.1"/>
</dbReference>
<keyword evidence="4" id="KW-1185">Reference proteome</keyword>
<organism evidence="3 4">
    <name type="scientific">Paraburkholderia caffeinilytica</name>
    <dbReference type="NCBI Taxonomy" id="1761016"/>
    <lineage>
        <taxon>Bacteria</taxon>
        <taxon>Pseudomonadati</taxon>
        <taxon>Pseudomonadota</taxon>
        <taxon>Betaproteobacteria</taxon>
        <taxon>Burkholderiales</taxon>
        <taxon>Burkholderiaceae</taxon>
        <taxon>Paraburkholderia</taxon>
    </lineage>
</organism>
<dbReference type="EMBL" id="BMHL01000004">
    <property type="protein sequence ID" value="GGC40948.1"/>
    <property type="molecule type" value="Genomic_DNA"/>
</dbReference>
<proteinExistence type="predicted"/>
<evidence type="ECO:0000313" key="3">
    <source>
        <dbReference type="EMBL" id="GGC40948.1"/>
    </source>
</evidence>
<dbReference type="Proteomes" id="UP000602004">
    <property type="component" value="Unassembled WGS sequence"/>
</dbReference>
<sequence length="107" mass="11956">MADHGALHRRIDDESPPDAARHLRRGDTTFPSWCLKNTGARLLAQAERFLIDAPYIASNRFTLADIAAYTSAFAMRQDLDWSALPLLRAWYARISARPGVVRGLAAF</sequence>
<dbReference type="PROSITE" id="PS50405">
    <property type="entry name" value="GST_CTER"/>
    <property type="match status" value="1"/>
</dbReference>
<name>A0ABQ1MM93_9BURK</name>
<dbReference type="InterPro" id="IPR010987">
    <property type="entry name" value="Glutathione-S-Trfase_C-like"/>
</dbReference>
<protein>
    <recommendedName>
        <fullName evidence="2">GST C-terminal domain-containing protein</fullName>
    </recommendedName>
</protein>
<dbReference type="InterPro" id="IPR004046">
    <property type="entry name" value="GST_C"/>
</dbReference>
<dbReference type="InterPro" id="IPR036282">
    <property type="entry name" value="Glutathione-S-Trfase_C_sf"/>
</dbReference>
<gene>
    <name evidence="3" type="ORF">GCM10011400_29620</name>
</gene>
<reference evidence="4" key="1">
    <citation type="journal article" date="2019" name="Int. J. Syst. Evol. Microbiol.">
        <title>The Global Catalogue of Microorganisms (GCM) 10K type strain sequencing project: providing services to taxonomists for standard genome sequencing and annotation.</title>
        <authorList>
            <consortium name="The Broad Institute Genomics Platform"/>
            <consortium name="The Broad Institute Genome Sequencing Center for Infectious Disease"/>
            <person name="Wu L."/>
            <person name="Ma J."/>
        </authorList>
    </citation>
    <scope>NUCLEOTIDE SEQUENCE [LARGE SCALE GENOMIC DNA]</scope>
    <source>
        <strain evidence="4">CGMCC 1.15103</strain>
    </source>
</reference>
<evidence type="ECO:0000259" key="2">
    <source>
        <dbReference type="PROSITE" id="PS50405"/>
    </source>
</evidence>